<dbReference type="GeneID" id="90542969"/>
<protein>
    <submittedName>
        <fullName evidence="1">SP-containing protein</fullName>
    </submittedName>
</protein>
<organism evidence="1 2">
    <name type="scientific">Vairimorpha necatrix</name>
    <dbReference type="NCBI Taxonomy" id="6039"/>
    <lineage>
        <taxon>Eukaryota</taxon>
        <taxon>Fungi</taxon>
        <taxon>Fungi incertae sedis</taxon>
        <taxon>Microsporidia</taxon>
        <taxon>Nosematidae</taxon>
        <taxon>Vairimorpha</taxon>
    </lineage>
</organism>
<name>A0AAX4JGK5_9MICR</name>
<gene>
    <name evidence="1" type="ORF">VNE69_12107</name>
</gene>
<dbReference type="AlphaFoldDB" id="A0AAX4JGK5"/>
<dbReference type="EMBL" id="CP142737">
    <property type="protein sequence ID" value="WUR05122.1"/>
    <property type="molecule type" value="Genomic_DNA"/>
</dbReference>
<dbReference type="Proteomes" id="UP001334084">
    <property type="component" value="Chromosome 12"/>
</dbReference>
<accession>A0AAX4JGK5</accession>
<evidence type="ECO:0000313" key="1">
    <source>
        <dbReference type="EMBL" id="WUR05122.1"/>
    </source>
</evidence>
<sequence>MNYYLLLLSLSTASNIKKENEITTSELNLDKQVGLKYINGQVLFNLEEEHCKSKDIHKMLKKSDLTFIDILKEYSCVYLFIIGVITLFNVQ</sequence>
<proteinExistence type="predicted"/>
<dbReference type="RefSeq" id="XP_065331267.1">
    <property type="nucleotide sequence ID" value="XM_065475195.1"/>
</dbReference>
<reference evidence="1" key="1">
    <citation type="journal article" date="2024" name="BMC Genomics">
        <title>Functional annotation of a divergent genome using sequence and structure-based similarity.</title>
        <authorList>
            <person name="Svedberg D."/>
            <person name="Winiger R.R."/>
            <person name="Berg A."/>
            <person name="Sharma H."/>
            <person name="Tellgren-Roth C."/>
            <person name="Debrunner-Vossbrinck B.A."/>
            <person name="Vossbrinck C.R."/>
            <person name="Barandun J."/>
        </authorList>
    </citation>
    <scope>NUCLEOTIDE SEQUENCE</scope>
    <source>
        <strain evidence="1">Illinois isolate</strain>
    </source>
</reference>
<keyword evidence="2" id="KW-1185">Reference proteome</keyword>
<evidence type="ECO:0000313" key="2">
    <source>
        <dbReference type="Proteomes" id="UP001334084"/>
    </source>
</evidence>
<dbReference type="KEGG" id="vnx:VNE69_12107"/>